<dbReference type="GO" id="GO:0005634">
    <property type="term" value="C:nucleus"/>
    <property type="evidence" value="ECO:0007669"/>
    <property type="project" value="UniProtKB-SubCell"/>
</dbReference>
<dbReference type="KEGG" id="sko:100313631"/>
<evidence type="ECO:0000256" key="2">
    <source>
        <dbReference type="ARBA" id="ARBA00022491"/>
    </source>
</evidence>
<evidence type="ECO:0000256" key="1">
    <source>
        <dbReference type="ARBA" id="ARBA00004123"/>
    </source>
</evidence>
<dbReference type="CDD" id="cd11408">
    <property type="entry name" value="bHLH-O_HELT"/>
    <property type="match status" value="1"/>
</dbReference>
<feature type="domain" description="BHLH" evidence="11">
    <location>
        <begin position="9"/>
        <end position="64"/>
    </location>
</feature>
<dbReference type="SUPFAM" id="SSF47459">
    <property type="entry name" value="HLH, helix-loop-helix DNA-binding domain"/>
    <property type="match status" value="1"/>
</dbReference>
<reference evidence="13" key="1">
    <citation type="submission" date="2009-10" db="EMBL/GenBank/DDBJ databases">
        <authorList>
            <person name="Freeman R.M.Jr."/>
            <person name="Wu M.M."/>
            <person name="Gerhart J.J."/>
        </authorList>
    </citation>
    <scope>NUCLEOTIDE SEQUENCE</scope>
</reference>
<dbReference type="PANTHER" id="PTHR10985">
    <property type="entry name" value="BASIC HELIX-LOOP-HELIX TRANSCRIPTION FACTOR, HES-RELATED"/>
    <property type="match status" value="1"/>
</dbReference>
<comment type="subcellular location">
    <subcellularLocation>
        <location evidence="1">Nucleus</location>
    </subcellularLocation>
</comment>
<evidence type="ECO:0000256" key="6">
    <source>
        <dbReference type="ARBA" id="ARBA00023242"/>
    </source>
</evidence>
<dbReference type="Pfam" id="PF00010">
    <property type="entry name" value="HLH"/>
    <property type="match status" value="1"/>
</dbReference>
<keyword evidence="5" id="KW-0804">Transcription</keyword>
<dbReference type="InterPro" id="IPR050370">
    <property type="entry name" value="HES_HEY"/>
</dbReference>
<feature type="compositionally biased region" description="Polar residues" evidence="10">
    <location>
        <begin position="147"/>
        <end position="156"/>
    </location>
</feature>
<evidence type="ECO:0000313" key="14">
    <source>
        <dbReference type="Proteomes" id="UP000694865"/>
    </source>
</evidence>
<proteinExistence type="evidence at transcript level"/>
<accession>D1LX41</accession>
<keyword evidence="6" id="KW-0539">Nucleus</keyword>
<name>D1LX41_SACKO</name>
<evidence type="ECO:0000256" key="7">
    <source>
        <dbReference type="ARBA" id="ARBA00038262"/>
    </source>
</evidence>
<evidence type="ECO:0000256" key="3">
    <source>
        <dbReference type="ARBA" id="ARBA00023015"/>
    </source>
</evidence>
<dbReference type="Gene3D" id="6.10.250.980">
    <property type="match status" value="1"/>
</dbReference>
<feature type="compositionally biased region" description="Basic residues" evidence="10">
    <location>
        <begin position="185"/>
        <end position="201"/>
    </location>
</feature>
<dbReference type="RefSeq" id="NP_001161564.1">
    <property type="nucleotide sequence ID" value="NM_001168092.1"/>
</dbReference>
<dbReference type="OrthoDB" id="6371181at2759"/>
<dbReference type="GO" id="GO:0046983">
    <property type="term" value="F:protein dimerization activity"/>
    <property type="evidence" value="ECO:0007669"/>
    <property type="project" value="InterPro"/>
</dbReference>
<dbReference type="InterPro" id="IPR036638">
    <property type="entry name" value="HLH_DNA-bd_sf"/>
</dbReference>
<evidence type="ECO:0000256" key="9">
    <source>
        <dbReference type="ARBA" id="ARBA00078769"/>
    </source>
</evidence>
<evidence type="ECO:0000313" key="15">
    <source>
        <dbReference type="RefSeq" id="NP_001161564.1"/>
    </source>
</evidence>
<keyword evidence="14" id="KW-1185">Reference proteome</keyword>
<keyword evidence="2" id="KW-0678">Repressor</keyword>
<feature type="compositionally biased region" description="Basic and acidic residues" evidence="10">
    <location>
        <begin position="7"/>
        <end position="16"/>
    </location>
</feature>
<keyword evidence="4" id="KW-0238">DNA-binding</keyword>
<comment type="similarity">
    <text evidence="7">Belongs to the HEY family.</text>
</comment>
<feature type="compositionally biased region" description="Polar residues" evidence="10">
    <location>
        <begin position="169"/>
        <end position="183"/>
    </location>
</feature>
<gene>
    <name evidence="15" type="primary">LOC100313631</name>
</gene>
<dbReference type="PROSITE" id="PS51054">
    <property type="entry name" value="ORANGE"/>
    <property type="match status" value="1"/>
</dbReference>
<organism evidence="13">
    <name type="scientific">Saccoglossus kowalevskii</name>
    <name type="common">Acorn worm</name>
    <dbReference type="NCBI Taxonomy" id="10224"/>
    <lineage>
        <taxon>Eukaryota</taxon>
        <taxon>Metazoa</taxon>
        <taxon>Hemichordata</taxon>
        <taxon>Enteropneusta</taxon>
        <taxon>Harrimaniidae</taxon>
        <taxon>Saccoglossus</taxon>
    </lineage>
</organism>
<evidence type="ECO:0000313" key="13">
    <source>
        <dbReference type="EMBL" id="ACY92547.1"/>
    </source>
</evidence>
<evidence type="ECO:0000259" key="11">
    <source>
        <dbReference type="PROSITE" id="PS50888"/>
    </source>
</evidence>
<dbReference type="Gene3D" id="4.10.280.10">
    <property type="entry name" value="Helix-loop-helix DNA-binding domain"/>
    <property type="match status" value="1"/>
</dbReference>
<dbReference type="SUPFAM" id="SSF158457">
    <property type="entry name" value="Orange domain-like"/>
    <property type="match status" value="1"/>
</dbReference>
<dbReference type="EMBL" id="GU076018">
    <property type="protein sequence ID" value="ACY92547.1"/>
    <property type="molecule type" value="mRNA"/>
</dbReference>
<feature type="domain" description="Orange" evidence="12">
    <location>
        <begin position="95"/>
        <end position="130"/>
    </location>
</feature>
<evidence type="ECO:0000259" key="12">
    <source>
        <dbReference type="PROSITE" id="PS51054"/>
    </source>
</evidence>
<evidence type="ECO:0000256" key="10">
    <source>
        <dbReference type="SAM" id="MobiDB-lite"/>
    </source>
</evidence>
<dbReference type="InterPro" id="IPR011598">
    <property type="entry name" value="bHLH_dom"/>
</dbReference>
<keyword evidence="3" id="KW-0805">Transcription regulation</keyword>
<evidence type="ECO:0000256" key="4">
    <source>
        <dbReference type="ARBA" id="ARBA00023125"/>
    </source>
</evidence>
<dbReference type="AlphaFoldDB" id="D1LX41"/>
<dbReference type="GO" id="GO:0006355">
    <property type="term" value="P:regulation of DNA-templated transcription"/>
    <property type="evidence" value="ECO:0007669"/>
    <property type="project" value="InterPro"/>
</dbReference>
<feature type="region of interest" description="Disordered" evidence="10">
    <location>
        <begin position="1"/>
        <end position="20"/>
    </location>
</feature>
<dbReference type="PROSITE" id="PS50888">
    <property type="entry name" value="BHLH"/>
    <property type="match status" value="1"/>
</dbReference>
<dbReference type="SMART" id="SM00511">
    <property type="entry name" value="ORANGE"/>
    <property type="match status" value="1"/>
</dbReference>
<sequence length="325" mass="35982">MSSRKRERGEQTSHKVIEKRRRDRINNCLSELSQTVPAAFAKQTSGKLEKAEILEMTVEYLRAIQRSGLAAKFENAGYNPETTWQDSWQELSEYYQTGYNDCMKEIARYLTDIEGIDLNDSRCVRIMSYLQQRFRSEHRPMPGNGITAPSSASTGSLRLEGGSFPLPHTSISPSVKQEQSAAQRASHHHHHHHHHLPSFHRCNAHPHHHLCSFTASSTSSNPDQKTSSPIFTACGGVNIAPQSCNVAMPTPIKPTSSLYAHPSHIPSAINKPNSGLSAFAFNHHTTRIKPLTSHLPTLMTSHMNSSTPLAATSTSAILTHSLVVP</sequence>
<evidence type="ECO:0000256" key="5">
    <source>
        <dbReference type="ARBA" id="ARBA00023163"/>
    </source>
</evidence>
<dbReference type="Pfam" id="PF07527">
    <property type="entry name" value="Hairy_orange"/>
    <property type="match status" value="1"/>
</dbReference>
<dbReference type="InterPro" id="IPR003650">
    <property type="entry name" value="Orange_dom"/>
</dbReference>
<feature type="region of interest" description="Disordered" evidence="10">
    <location>
        <begin position="135"/>
        <end position="201"/>
    </location>
</feature>
<dbReference type="FunFam" id="4.10.280.10:FF:000054">
    <property type="entry name" value="hairy and enhancer of split-related protein HELT"/>
    <property type="match status" value="1"/>
</dbReference>
<protein>
    <recommendedName>
        <fullName evidence="8">Hairy and enhancer of split-related protein HELT</fullName>
    </recommendedName>
    <alternativeName>
        <fullName evidence="9">HES/HEY-like transcription factor</fullName>
    </alternativeName>
</protein>
<dbReference type="SMART" id="SM00353">
    <property type="entry name" value="HLH"/>
    <property type="match status" value="1"/>
</dbReference>
<dbReference type="GeneID" id="100313631"/>
<dbReference type="Proteomes" id="UP000694865">
    <property type="component" value="Unplaced"/>
</dbReference>
<dbReference type="GO" id="GO:0003677">
    <property type="term" value="F:DNA binding"/>
    <property type="evidence" value="ECO:0007669"/>
    <property type="project" value="UniProtKB-KW"/>
</dbReference>
<evidence type="ECO:0000256" key="8">
    <source>
        <dbReference type="ARBA" id="ARBA00073323"/>
    </source>
</evidence>
<reference evidence="15" key="2">
    <citation type="submission" date="2025-05" db="UniProtKB">
        <authorList>
            <consortium name="RefSeq"/>
        </authorList>
    </citation>
    <scope>IDENTIFICATION</scope>
</reference>